<organism evidence="3">
    <name type="scientific">Anisakis simplex</name>
    <name type="common">Herring worm</name>
    <dbReference type="NCBI Taxonomy" id="6269"/>
    <lineage>
        <taxon>Eukaryota</taxon>
        <taxon>Metazoa</taxon>
        <taxon>Ecdysozoa</taxon>
        <taxon>Nematoda</taxon>
        <taxon>Chromadorea</taxon>
        <taxon>Rhabditida</taxon>
        <taxon>Spirurina</taxon>
        <taxon>Ascaridomorpha</taxon>
        <taxon>Ascaridoidea</taxon>
        <taxon>Anisakidae</taxon>
        <taxon>Anisakis</taxon>
        <taxon>Anisakis simplex complex</taxon>
    </lineage>
</organism>
<evidence type="ECO:0000313" key="2">
    <source>
        <dbReference type="Proteomes" id="UP000267096"/>
    </source>
</evidence>
<proteinExistence type="predicted"/>
<name>A0A0M3JN42_ANISI</name>
<evidence type="ECO:0000313" key="1">
    <source>
        <dbReference type="EMBL" id="VDK34663.1"/>
    </source>
</evidence>
<accession>A0A0M3JN42</accession>
<dbReference type="AlphaFoldDB" id="A0A0M3JN42"/>
<gene>
    <name evidence="1" type="ORF">ASIM_LOCUS8825</name>
</gene>
<sequence>MIARDELRLGALLAGDGTFGSIYRGGWYTQGKLIAITLRQIAELRHEVREYFYVKCYNIYLSFLQNSSIGSNSYVD</sequence>
<reference evidence="1 2" key="2">
    <citation type="submission" date="2018-11" db="EMBL/GenBank/DDBJ databases">
        <authorList>
            <consortium name="Pathogen Informatics"/>
        </authorList>
    </citation>
    <scope>NUCLEOTIDE SEQUENCE [LARGE SCALE GENOMIC DNA]</scope>
</reference>
<reference evidence="3" key="1">
    <citation type="submission" date="2017-02" db="UniProtKB">
        <authorList>
            <consortium name="WormBaseParasite"/>
        </authorList>
    </citation>
    <scope>IDENTIFICATION</scope>
</reference>
<keyword evidence="2" id="KW-1185">Reference proteome</keyword>
<evidence type="ECO:0000313" key="3">
    <source>
        <dbReference type="WBParaSite" id="ASIM_0000908201-mRNA-1"/>
    </source>
</evidence>
<dbReference type="WBParaSite" id="ASIM_0000908201-mRNA-1">
    <property type="protein sequence ID" value="ASIM_0000908201-mRNA-1"/>
    <property type="gene ID" value="ASIM_0000908201"/>
</dbReference>
<dbReference type="Proteomes" id="UP000267096">
    <property type="component" value="Unassembled WGS sequence"/>
</dbReference>
<protein>
    <submittedName>
        <fullName evidence="3">Protein kinase domain-containing protein</fullName>
    </submittedName>
</protein>
<dbReference type="EMBL" id="UYRR01025090">
    <property type="protein sequence ID" value="VDK34663.1"/>
    <property type="molecule type" value="Genomic_DNA"/>
</dbReference>